<proteinExistence type="predicted"/>
<keyword evidence="1" id="KW-0472">Membrane</keyword>
<evidence type="ECO:0000256" key="1">
    <source>
        <dbReference type="SAM" id="Phobius"/>
    </source>
</evidence>
<gene>
    <name evidence="2" type="ORF">FA046_04370</name>
</gene>
<organism evidence="2 3">
    <name type="scientific">Pedobacter cryophilus</name>
    <dbReference type="NCBI Taxonomy" id="2571271"/>
    <lineage>
        <taxon>Bacteria</taxon>
        <taxon>Pseudomonadati</taxon>
        <taxon>Bacteroidota</taxon>
        <taxon>Sphingobacteriia</taxon>
        <taxon>Sphingobacteriales</taxon>
        <taxon>Sphingobacteriaceae</taxon>
        <taxon>Pedobacter</taxon>
    </lineage>
</organism>
<feature type="transmembrane region" description="Helical" evidence="1">
    <location>
        <begin position="31"/>
        <end position="49"/>
    </location>
</feature>
<dbReference type="Proteomes" id="UP000308181">
    <property type="component" value="Unassembled WGS sequence"/>
</dbReference>
<sequence>MKKFILPSLVFLLFFLSSCAAIEGIFKAGLYLGIFAVIAILVVIVFIYMKVKK</sequence>
<dbReference type="EMBL" id="SWBP01000001">
    <property type="protein sequence ID" value="TKC00919.1"/>
    <property type="molecule type" value="Genomic_DNA"/>
</dbReference>
<evidence type="ECO:0000313" key="2">
    <source>
        <dbReference type="EMBL" id="TKC00919.1"/>
    </source>
</evidence>
<evidence type="ECO:0000313" key="3">
    <source>
        <dbReference type="Proteomes" id="UP000308181"/>
    </source>
</evidence>
<dbReference type="PROSITE" id="PS51257">
    <property type="entry name" value="PROKAR_LIPOPROTEIN"/>
    <property type="match status" value="1"/>
</dbReference>
<keyword evidence="1" id="KW-0812">Transmembrane</keyword>
<dbReference type="GO" id="GO:0016779">
    <property type="term" value="F:nucleotidyltransferase activity"/>
    <property type="evidence" value="ECO:0007669"/>
    <property type="project" value="UniProtKB-KW"/>
</dbReference>
<comment type="caution">
    <text evidence="2">The sequence shown here is derived from an EMBL/GenBank/DDBJ whole genome shotgun (WGS) entry which is preliminary data.</text>
</comment>
<keyword evidence="1" id="KW-1133">Transmembrane helix</keyword>
<keyword evidence="3" id="KW-1185">Reference proteome</keyword>
<reference evidence="2 3" key="1">
    <citation type="submission" date="2019-04" db="EMBL/GenBank/DDBJ databases">
        <title>Pedobacter sp. AR-3-17 sp. nov., isolated from Arctic soil.</title>
        <authorList>
            <person name="Dahal R.H."/>
            <person name="Kim D.-U."/>
        </authorList>
    </citation>
    <scope>NUCLEOTIDE SEQUENCE [LARGE SCALE GENOMIC DNA]</scope>
    <source>
        <strain evidence="2 3">AR-3-17</strain>
    </source>
</reference>
<protein>
    <submittedName>
        <fullName evidence="2">Phosphatidate cytidylyltransferase</fullName>
    </submittedName>
</protein>
<name>A0A4U1C688_9SPHI</name>
<dbReference type="AlphaFoldDB" id="A0A4U1C688"/>
<accession>A0A4U1C688</accession>
<keyword evidence="2" id="KW-0548">Nucleotidyltransferase</keyword>
<keyword evidence="2" id="KW-0808">Transferase</keyword>